<dbReference type="Proteomes" id="UP000610931">
    <property type="component" value="Unassembled WGS sequence"/>
</dbReference>
<name>A0A8J7IID6_9FLAO</name>
<dbReference type="RefSeq" id="WP_199115640.1">
    <property type="nucleotide sequence ID" value="NZ_JAELVQ010000016.1"/>
</dbReference>
<organism evidence="2 3">
    <name type="scientific">Snuella sedimenti</name>
    <dbReference type="NCBI Taxonomy" id="2798802"/>
    <lineage>
        <taxon>Bacteria</taxon>
        <taxon>Pseudomonadati</taxon>
        <taxon>Bacteroidota</taxon>
        <taxon>Flavobacteriia</taxon>
        <taxon>Flavobacteriales</taxon>
        <taxon>Flavobacteriaceae</taxon>
        <taxon>Snuella</taxon>
    </lineage>
</organism>
<accession>A0A8J7IID6</accession>
<evidence type="ECO:0000313" key="2">
    <source>
        <dbReference type="EMBL" id="MBJ6368881.1"/>
    </source>
</evidence>
<dbReference type="GO" id="GO:0016787">
    <property type="term" value="F:hydrolase activity"/>
    <property type="evidence" value="ECO:0007669"/>
    <property type="project" value="InterPro"/>
</dbReference>
<keyword evidence="3" id="KW-1185">Reference proteome</keyword>
<feature type="domain" description="Calcineurin-like phosphoesterase" evidence="1">
    <location>
        <begin position="62"/>
        <end position="267"/>
    </location>
</feature>
<dbReference type="Pfam" id="PF00149">
    <property type="entry name" value="Metallophos"/>
    <property type="match status" value="1"/>
</dbReference>
<dbReference type="PANTHER" id="PTHR43143">
    <property type="entry name" value="METALLOPHOSPHOESTERASE, CALCINEURIN SUPERFAMILY"/>
    <property type="match status" value="1"/>
</dbReference>
<proteinExistence type="predicted"/>
<dbReference type="SUPFAM" id="SSF56300">
    <property type="entry name" value="Metallo-dependent phosphatases"/>
    <property type="match status" value="1"/>
</dbReference>
<dbReference type="InterPro" id="IPR051918">
    <property type="entry name" value="STPP_CPPED1"/>
</dbReference>
<dbReference type="Gene3D" id="3.60.21.10">
    <property type="match status" value="1"/>
</dbReference>
<reference evidence="2" key="1">
    <citation type="submission" date="2020-12" db="EMBL/GenBank/DDBJ databases">
        <title>Snuella sp. nov., isolated from sediment in Incheon.</title>
        <authorList>
            <person name="Kim W."/>
        </authorList>
    </citation>
    <scope>NUCLEOTIDE SEQUENCE</scope>
    <source>
        <strain evidence="2">CAU 1569</strain>
    </source>
</reference>
<evidence type="ECO:0000259" key="1">
    <source>
        <dbReference type="Pfam" id="PF00149"/>
    </source>
</evidence>
<evidence type="ECO:0000313" key="3">
    <source>
        <dbReference type="Proteomes" id="UP000610931"/>
    </source>
</evidence>
<dbReference type="InterPro" id="IPR004843">
    <property type="entry name" value="Calcineurin-like_PHP"/>
</dbReference>
<dbReference type="EMBL" id="JAELVQ010000016">
    <property type="protein sequence ID" value="MBJ6368881.1"/>
    <property type="molecule type" value="Genomic_DNA"/>
</dbReference>
<protein>
    <submittedName>
        <fullName evidence="2">Metallophosphoesterase</fullName>
    </submittedName>
</protein>
<dbReference type="InterPro" id="IPR029052">
    <property type="entry name" value="Metallo-depent_PP-like"/>
</dbReference>
<sequence>MNIPKGIVVLLCILFIKNIASAQNGYMAPKLSNKDSWSLILLPDPQTYMKFGRNQGIFELMTGWIEENIETLNIKMVLCTGDLVEQNELLVADKINGNRPSREQWQTISKAFDKLDGKVPYILAAGNHDFGYKNIENRKSNYNTYFPAHRNLLNAKLLKEVTNNIDGLPTLENAAYEFISPHGRKFLFLNLEFAPRNAVIDWAKKVSEKEAYSDYTLVVLTHSYLNAKNEHIEKENYPIDDGNYGKAIWEKLVHPSSNIQMVFSGHIGAPNDFKKHVGYRVDANSADKKVNQITFNAQALAGGWHGNGGDGWLRILEFLPDKKTVNMHTFSPLFAISPETQEKAWSKEPYNDFSFQLD</sequence>
<comment type="caution">
    <text evidence="2">The sequence shown here is derived from an EMBL/GenBank/DDBJ whole genome shotgun (WGS) entry which is preliminary data.</text>
</comment>
<dbReference type="PANTHER" id="PTHR43143:SF5">
    <property type="entry name" value="SECRETED PROTEIN"/>
    <property type="match status" value="1"/>
</dbReference>
<gene>
    <name evidence="2" type="ORF">JF259_12360</name>
</gene>
<dbReference type="AlphaFoldDB" id="A0A8J7IID6"/>